<keyword evidence="2" id="KW-1133">Transmembrane helix</keyword>
<comment type="caution">
    <text evidence="3">The sequence shown here is derived from an EMBL/GenBank/DDBJ whole genome shotgun (WGS) entry which is preliminary data.</text>
</comment>
<keyword evidence="2" id="KW-0812">Transmembrane</keyword>
<evidence type="ECO:0000313" key="4">
    <source>
        <dbReference type="Proteomes" id="UP001221757"/>
    </source>
</evidence>
<feature type="compositionally biased region" description="Polar residues" evidence="1">
    <location>
        <begin position="336"/>
        <end position="353"/>
    </location>
</feature>
<evidence type="ECO:0000256" key="1">
    <source>
        <dbReference type="SAM" id="MobiDB-lite"/>
    </source>
</evidence>
<feature type="region of interest" description="Disordered" evidence="1">
    <location>
        <begin position="51"/>
        <end position="169"/>
    </location>
</feature>
<feature type="region of interest" description="Disordered" evidence="1">
    <location>
        <begin position="192"/>
        <end position="302"/>
    </location>
</feature>
<gene>
    <name evidence="3" type="ORF">B0H17DRAFT_1205354</name>
</gene>
<protein>
    <submittedName>
        <fullName evidence="3">Uncharacterized protein</fullName>
    </submittedName>
</protein>
<accession>A0AAD7DAV0</accession>
<organism evidence="3 4">
    <name type="scientific">Mycena rosella</name>
    <name type="common">Pink bonnet</name>
    <name type="synonym">Agaricus rosellus</name>
    <dbReference type="NCBI Taxonomy" id="1033263"/>
    <lineage>
        <taxon>Eukaryota</taxon>
        <taxon>Fungi</taxon>
        <taxon>Dikarya</taxon>
        <taxon>Basidiomycota</taxon>
        <taxon>Agaricomycotina</taxon>
        <taxon>Agaricomycetes</taxon>
        <taxon>Agaricomycetidae</taxon>
        <taxon>Agaricales</taxon>
        <taxon>Marasmiineae</taxon>
        <taxon>Mycenaceae</taxon>
        <taxon>Mycena</taxon>
    </lineage>
</organism>
<feature type="compositionally biased region" description="Low complexity" evidence="1">
    <location>
        <begin position="432"/>
        <end position="450"/>
    </location>
</feature>
<proteinExistence type="predicted"/>
<dbReference type="Proteomes" id="UP001221757">
    <property type="component" value="Unassembled WGS sequence"/>
</dbReference>
<reference evidence="3" key="1">
    <citation type="submission" date="2023-03" db="EMBL/GenBank/DDBJ databases">
        <title>Massive genome expansion in bonnet fungi (Mycena s.s.) driven by repeated elements and novel gene families across ecological guilds.</title>
        <authorList>
            <consortium name="Lawrence Berkeley National Laboratory"/>
            <person name="Harder C.B."/>
            <person name="Miyauchi S."/>
            <person name="Viragh M."/>
            <person name="Kuo A."/>
            <person name="Thoen E."/>
            <person name="Andreopoulos B."/>
            <person name="Lu D."/>
            <person name="Skrede I."/>
            <person name="Drula E."/>
            <person name="Henrissat B."/>
            <person name="Morin E."/>
            <person name="Kohler A."/>
            <person name="Barry K."/>
            <person name="LaButti K."/>
            <person name="Morin E."/>
            <person name="Salamov A."/>
            <person name="Lipzen A."/>
            <person name="Mereny Z."/>
            <person name="Hegedus B."/>
            <person name="Baldrian P."/>
            <person name="Stursova M."/>
            <person name="Weitz H."/>
            <person name="Taylor A."/>
            <person name="Grigoriev I.V."/>
            <person name="Nagy L.G."/>
            <person name="Martin F."/>
            <person name="Kauserud H."/>
        </authorList>
    </citation>
    <scope>NUCLEOTIDE SEQUENCE</scope>
    <source>
        <strain evidence="3">CBHHK067</strain>
    </source>
</reference>
<dbReference type="EMBL" id="JARKIE010000111">
    <property type="protein sequence ID" value="KAJ7683120.1"/>
    <property type="molecule type" value="Genomic_DNA"/>
</dbReference>
<sequence>MSSGDSPVNLRPPTAAIVGAVVAAIILMGLAAFLFFSRWRRLAKKPVDKISGVEWGPEPEVESSSLLDADGQPADTEDADAASQTSSKREKTGTPISAITNGIAHGASLAGDARRARERPGRTANIAGGILREDRQKNRENSTTKSTAERESQPTNDEPTSSPPEIAREGFFAKISDLTTTFTDEAGLIFQERLFKRPTTDSITVGTPETETETEVAVVSEEPSSILDAQPETSEGGSLTKKPKKNGDAVLSFPQRFFKRTATETEDRADNSMDPGSRMSPSQEGSVAKKTEENLMESSPKPSFMLKLRHKFLKPNVLPDVESAQKSIEEPAATSDAKNTEATTLSLGSSSNIHDSRRRPGPVTSSSLSKVEPAYNPPPFDADTSSTSSGTLTRSFSTMKRAQTRFIVGDLEDPGSRADYLAPPSGPPPNETTAAATSSTTASTTRSLSTMKRDQTRVISRDQNCNATDVLVQTPGGLQLMPGQSRVVSTDESRVVASELHDLREYIRVLEADLGRRTPGEYLPVAPPRYDETS</sequence>
<dbReference type="AlphaFoldDB" id="A0AAD7DAV0"/>
<evidence type="ECO:0000256" key="2">
    <source>
        <dbReference type="SAM" id="Phobius"/>
    </source>
</evidence>
<feature type="region of interest" description="Disordered" evidence="1">
    <location>
        <begin position="409"/>
        <end position="454"/>
    </location>
</feature>
<evidence type="ECO:0000313" key="3">
    <source>
        <dbReference type="EMBL" id="KAJ7683120.1"/>
    </source>
</evidence>
<feature type="compositionally biased region" description="Basic and acidic residues" evidence="1">
    <location>
        <begin position="131"/>
        <end position="152"/>
    </location>
</feature>
<feature type="transmembrane region" description="Helical" evidence="2">
    <location>
        <begin position="15"/>
        <end position="36"/>
    </location>
</feature>
<feature type="compositionally biased region" description="Basic and acidic residues" evidence="1">
    <location>
        <begin position="261"/>
        <end position="271"/>
    </location>
</feature>
<feature type="compositionally biased region" description="Low complexity" evidence="1">
    <location>
        <begin position="384"/>
        <end position="397"/>
    </location>
</feature>
<feature type="compositionally biased region" description="Low complexity" evidence="1">
    <location>
        <begin position="204"/>
        <end position="222"/>
    </location>
</feature>
<keyword evidence="4" id="KW-1185">Reference proteome</keyword>
<feature type="compositionally biased region" description="Basic and acidic residues" evidence="1">
    <location>
        <begin position="112"/>
        <end position="121"/>
    </location>
</feature>
<keyword evidence="2" id="KW-0472">Membrane</keyword>
<name>A0AAD7DAV0_MYCRO</name>
<feature type="region of interest" description="Disordered" evidence="1">
    <location>
        <begin position="323"/>
        <end position="397"/>
    </location>
</feature>